<accession>A0ABV2QKG7</accession>
<dbReference type="RefSeq" id="WP_354023689.1">
    <property type="nucleotide sequence ID" value="NZ_JBEPSJ010000001.1"/>
</dbReference>
<evidence type="ECO:0000313" key="4">
    <source>
        <dbReference type="Proteomes" id="UP001549257"/>
    </source>
</evidence>
<dbReference type="PRINTS" id="PR01790">
    <property type="entry name" value="SMP30FAMILY"/>
</dbReference>
<dbReference type="SUPFAM" id="SSF63829">
    <property type="entry name" value="Calcium-dependent phosphotriesterase"/>
    <property type="match status" value="1"/>
</dbReference>
<dbReference type="EMBL" id="JBEPSJ010000001">
    <property type="protein sequence ID" value="MET4581521.1"/>
    <property type="molecule type" value="Genomic_DNA"/>
</dbReference>
<dbReference type="Proteomes" id="UP001549257">
    <property type="component" value="Unassembled WGS sequence"/>
</dbReference>
<dbReference type="InterPro" id="IPR013658">
    <property type="entry name" value="SGL"/>
</dbReference>
<name>A0ABV2QKG7_9MICO</name>
<comment type="similarity">
    <text evidence="1">Belongs to the SMP-30/CGR1 family.</text>
</comment>
<evidence type="ECO:0000259" key="2">
    <source>
        <dbReference type="Pfam" id="PF08450"/>
    </source>
</evidence>
<dbReference type="InterPro" id="IPR011042">
    <property type="entry name" value="6-blade_b-propeller_TolB-like"/>
</dbReference>
<dbReference type="Pfam" id="PF08450">
    <property type="entry name" value="SGL"/>
    <property type="match status" value="1"/>
</dbReference>
<dbReference type="Gene3D" id="2.120.10.30">
    <property type="entry name" value="TolB, C-terminal domain"/>
    <property type="match status" value="1"/>
</dbReference>
<organism evidence="3 4">
    <name type="scientific">Conyzicola nivalis</name>
    <dbReference type="NCBI Taxonomy" id="1477021"/>
    <lineage>
        <taxon>Bacteria</taxon>
        <taxon>Bacillati</taxon>
        <taxon>Actinomycetota</taxon>
        <taxon>Actinomycetes</taxon>
        <taxon>Micrococcales</taxon>
        <taxon>Microbacteriaceae</taxon>
        <taxon>Conyzicola</taxon>
    </lineage>
</organism>
<keyword evidence="4" id="KW-1185">Reference proteome</keyword>
<sequence length="294" mass="31131">MTHEPAVFRRSPAILGESLVLDATARALLWCDITAGLVHRSPLNGAADGSDDTVIALPAPVASFHLADLDGEPGLVVSLWDRVVLASADGEILSELARIDHAHPGMRLNEGKVDPFGRWVTGSMDLTKGVADGAFYAVSADGRVDVLAGGVGTANGLEWSPDGDRIYFTDTSVSTIYTAEYSVAGIRGEPEVFHSGDAHDGLVMDADGWLWSAIYGEGVVVRYDDTGRERERHGFPVPNVTSVAFAGSALYVTSARENLTEEQLEAHPLSGSVFALETSTTGFAARVFSSAPRS</sequence>
<dbReference type="PANTHER" id="PTHR10907">
    <property type="entry name" value="REGUCALCIN"/>
    <property type="match status" value="1"/>
</dbReference>
<comment type="caution">
    <text evidence="3">The sequence shown here is derived from an EMBL/GenBank/DDBJ whole genome shotgun (WGS) entry which is preliminary data.</text>
</comment>
<evidence type="ECO:0000256" key="1">
    <source>
        <dbReference type="ARBA" id="ARBA00008853"/>
    </source>
</evidence>
<gene>
    <name evidence="3" type="ORF">ABIE21_001011</name>
</gene>
<reference evidence="3 4" key="1">
    <citation type="submission" date="2024-06" db="EMBL/GenBank/DDBJ databases">
        <title>Sorghum-associated microbial communities from plants grown in Nebraska, USA.</title>
        <authorList>
            <person name="Schachtman D."/>
        </authorList>
    </citation>
    <scope>NUCLEOTIDE SEQUENCE [LARGE SCALE GENOMIC DNA]</scope>
    <source>
        <strain evidence="3 4">2857</strain>
    </source>
</reference>
<feature type="domain" description="SMP-30/Gluconolactonase/LRE-like region" evidence="2">
    <location>
        <begin position="15"/>
        <end position="256"/>
    </location>
</feature>
<dbReference type="InterPro" id="IPR005511">
    <property type="entry name" value="SMP-30"/>
</dbReference>
<evidence type="ECO:0000313" key="3">
    <source>
        <dbReference type="EMBL" id="MET4581521.1"/>
    </source>
</evidence>
<protein>
    <submittedName>
        <fullName evidence="3">Sugar lactone lactonase YvrE</fullName>
    </submittedName>
</protein>
<dbReference type="PANTHER" id="PTHR10907:SF47">
    <property type="entry name" value="REGUCALCIN"/>
    <property type="match status" value="1"/>
</dbReference>
<proteinExistence type="inferred from homology"/>